<comment type="similarity">
    <text evidence="1">Belongs to the RelB/DinJ antitoxin family.</text>
</comment>
<dbReference type="RefSeq" id="WP_108901325.1">
    <property type="nucleotide sequence ID" value="NZ_CP029185.2"/>
</dbReference>
<dbReference type="Pfam" id="PF04221">
    <property type="entry name" value="RelB"/>
    <property type="match status" value="1"/>
</dbReference>
<dbReference type="GO" id="GO:0006355">
    <property type="term" value="P:regulation of DNA-templated transcription"/>
    <property type="evidence" value="ECO:0007669"/>
    <property type="project" value="InterPro"/>
</dbReference>
<dbReference type="PANTHER" id="PTHR38781:SF1">
    <property type="entry name" value="ANTITOXIN DINJ-RELATED"/>
    <property type="match status" value="1"/>
</dbReference>
<dbReference type="GO" id="GO:0006351">
    <property type="term" value="P:DNA-templated transcription"/>
    <property type="evidence" value="ECO:0007669"/>
    <property type="project" value="TreeGrafter"/>
</dbReference>
<dbReference type="GO" id="GO:0015643">
    <property type="term" value="F:toxic substance binding"/>
    <property type="evidence" value="ECO:0007669"/>
    <property type="project" value="InterPro"/>
</dbReference>
<keyword evidence="2" id="KW-1277">Toxin-antitoxin system</keyword>
<keyword evidence="4" id="KW-1185">Reference proteome</keyword>
<proteinExistence type="inferred from homology"/>
<name>A0A2Y9U008_9GAMM</name>
<organism evidence="3 4">
    <name type="scientific">Limnobaculum parvum</name>
    <dbReference type="NCBI Taxonomy" id="2172103"/>
    <lineage>
        <taxon>Bacteria</taxon>
        <taxon>Pseudomonadati</taxon>
        <taxon>Pseudomonadota</taxon>
        <taxon>Gammaproteobacteria</taxon>
        <taxon>Enterobacterales</taxon>
        <taxon>Budviciaceae</taxon>
        <taxon>Limnobaculum</taxon>
    </lineage>
</organism>
<dbReference type="NCBIfam" id="TIGR02384">
    <property type="entry name" value="RelB_DinJ"/>
    <property type="match status" value="1"/>
</dbReference>
<dbReference type="KEGG" id="lpv:HYN51_12400"/>
<evidence type="ECO:0000256" key="2">
    <source>
        <dbReference type="ARBA" id="ARBA00022649"/>
    </source>
</evidence>
<reference evidence="3 4" key="1">
    <citation type="journal article" date="2019" name="Int. J. Syst. Evol. Microbiol.">
        <title>Limnobaculum parvum gen. nov., sp. nov., isolated from a freshwater lake.</title>
        <authorList>
            <person name="Baek C."/>
            <person name="Shin S.K."/>
            <person name="Yi H."/>
        </authorList>
    </citation>
    <scope>NUCLEOTIDE SEQUENCE [LARGE SCALE GENOMIC DNA]</scope>
    <source>
        <strain evidence="3 4">HYN0051</strain>
    </source>
</reference>
<dbReference type="InterPro" id="IPR026262">
    <property type="entry name" value="DinJ"/>
</dbReference>
<accession>A0A2Y9U008</accession>
<dbReference type="OrthoDB" id="5689488at2"/>
<dbReference type="Gene3D" id="1.10.1220.10">
    <property type="entry name" value="Met repressor-like"/>
    <property type="match status" value="1"/>
</dbReference>
<dbReference type="GO" id="GO:0044010">
    <property type="term" value="P:single-species biofilm formation"/>
    <property type="evidence" value="ECO:0007669"/>
    <property type="project" value="InterPro"/>
</dbReference>
<dbReference type="GO" id="GO:0000987">
    <property type="term" value="F:cis-regulatory region sequence-specific DNA binding"/>
    <property type="evidence" value="ECO:0007669"/>
    <property type="project" value="InterPro"/>
</dbReference>
<sequence>MNDTIVKARVSPEIKAAAMANAKTLGLDLSTVIRLVVRQLAATGKIPEGLISPNKETLQAIKEFELGIGVHRANSVDELKKDLGW</sequence>
<dbReference type="PIRSF" id="PIRSF003108">
    <property type="entry name" value="DinJ"/>
    <property type="match status" value="1"/>
</dbReference>
<dbReference type="EMBL" id="CP029185">
    <property type="protein sequence ID" value="AWH89275.1"/>
    <property type="molecule type" value="Genomic_DNA"/>
</dbReference>
<dbReference type="PANTHER" id="PTHR38781">
    <property type="entry name" value="ANTITOXIN DINJ-RELATED"/>
    <property type="match status" value="1"/>
</dbReference>
<evidence type="ECO:0000313" key="3">
    <source>
        <dbReference type="EMBL" id="AWH89275.1"/>
    </source>
</evidence>
<evidence type="ECO:0000313" key="4">
    <source>
        <dbReference type="Proteomes" id="UP000244908"/>
    </source>
</evidence>
<dbReference type="AlphaFoldDB" id="A0A2Y9U008"/>
<gene>
    <name evidence="3" type="ORF">HYN51_12400</name>
</gene>
<evidence type="ECO:0000256" key="1">
    <source>
        <dbReference type="ARBA" id="ARBA00010562"/>
    </source>
</evidence>
<dbReference type="InterPro" id="IPR007337">
    <property type="entry name" value="RelB/DinJ"/>
</dbReference>
<dbReference type="Proteomes" id="UP000244908">
    <property type="component" value="Chromosome"/>
</dbReference>
<protein>
    <submittedName>
        <fullName evidence="3">Type II toxin-antitoxin system RelB/DinJ family antitoxin</fullName>
    </submittedName>
</protein>
<dbReference type="InterPro" id="IPR013321">
    <property type="entry name" value="Arc_rbn_hlx_hlx"/>
</dbReference>